<evidence type="ECO:0000256" key="9">
    <source>
        <dbReference type="ARBA" id="ARBA00022840"/>
    </source>
</evidence>
<gene>
    <name evidence="19" type="ORF">B4U80_10346</name>
</gene>
<keyword evidence="20" id="KW-1185">Reference proteome</keyword>
<evidence type="ECO:0000256" key="7">
    <source>
        <dbReference type="ARBA" id="ARBA00022777"/>
    </source>
</evidence>
<keyword evidence="8" id="KW-0256">Endoplasmic reticulum</keyword>
<keyword evidence="12" id="KW-0325">Glycoprotein</keyword>
<dbReference type="EC" id="2.7.11.1" evidence="2"/>
<dbReference type="SMART" id="SM00220">
    <property type="entry name" value="S_TKc"/>
    <property type="match status" value="1"/>
</dbReference>
<dbReference type="GO" id="GO:0005789">
    <property type="term" value="C:endoplasmic reticulum membrane"/>
    <property type="evidence" value="ECO:0007669"/>
    <property type="project" value="UniProtKB-SubCell"/>
</dbReference>
<keyword evidence="10" id="KW-0810">Translation regulation</keyword>
<dbReference type="PROSITE" id="PS00108">
    <property type="entry name" value="PROTEIN_KINASE_ST"/>
    <property type="match status" value="1"/>
</dbReference>
<evidence type="ECO:0000256" key="11">
    <source>
        <dbReference type="ARBA" id="ARBA00023016"/>
    </source>
</evidence>
<evidence type="ECO:0000256" key="4">
    <source>
        <dbReference type="ARBA" id="ARBA00022553"/>
    </source>
</evidence>
<evidence type="ECO:0000256" key="1">
    <source>
        <dbReference type="ARBA" id="ARBA00004115"/>
    </source>
</evidence>
<accession>A0A443SHJ7</accession>
<dbReference type="STRING" id="299467.A0A443SHJ7"/>
<evidence type="ECO:0000256" key="16">
    <source>
        <dbReference type="PROSITE-ProRule" id="PRU10141"/>
    </source>
</evidence>
<proteinExistence type="inferred from homology"/>
<keyword evidence="19" id="KW-0648">Protein biosynthesis</keyword>
<dbReference type="PANTHER" id="PTHR11042:SF91">
    <property type="entry name" value="EUKARYOTIC TRANSLATION INITIATION FACTOR 2-ALPHA KINASE"/>
    <property type="match status" value="1"/>
</dbReference>
<evidence type="ECO:0000256" key="6">
    <source>
        <dbReference type="ARBA" id="ARBA00022741"/>
    </source>
</evidence>
<dbReference type="GO" id="GO:0005524">
    <property type="term" value="F:ATP binding"/>
    <property type="evidence" value="ECO:0007669"/>
    <property type="project" value="UniProtKB-UniRule"/>
</dbReference>
<keyword evidence="9 16" id="KW-0067">ATP-binding</keyword>
<evidence type="ECO:0000256" key="2">
    <source>
        <dbReference type="ARBA" id="ARBA00012513"/>
    </source>
</evidence>
<feature type="domain" description="Protein kinase" evidence="18">
    <location>
        <begin position="533"/>
        <end position="923"/>
    </location>
</feature>
<dbReference type="PROSITE" id="PS00107">
    <property type="entry name" value="PROTEIN_KINASE_ATP"/>
    <property type="match status" value="1"/>
</dbReference>
<evidence type="ECO:0000256" key="8">
    <source>
        <dbReference type="ARBA" id="ARBA00022824"/>
    </source>
</evidence>
<evidence type="ECO:0000313" key="19">
    <source>
        <dbReference type="EMBL" id="RWS27007.1"/>
    </source>
</evidence>
<dbReference type="InterPro" id="IPR015943">
    <property type="entry name" value="WD40/YVTN_repeat-like_dom_sf"/>
</dbReference>
<dbReference type="Gene3D" id="1.10.510.10">
    <property type="entry name" value="Transferase(Phosphotransferase) domain 1"/>
    <property type="match status" value="1"/>
</dbReference>
<dbReference type="GO" id="GO:0034976">
    <property type="term" value="P:response to endoplasmic reticulum stress"/>
    <property type="evidence" value="ECO:0007669"/>
    <property type="project" value="UniProtKB-ARBA"/>
</dbReference>
<dbReference type="FunFam" id="1.10.510.10:FF:000251">
    <property type="entry name" value="eukaryotic translation initiation factor 2-alpha kinase 3"/>
    <property type="match status" value="1"/>
</dbReference>
<dbReference type="PROSITE" id="PS50011">
    <property type="entry name" value="PROTEIN_KINASE_DOM"/>
    <property type="match status" value="1"/>
</dbReference>
<evidence type="ECO:0000259" key="18">
    <source>
        <dbReference type="PROSITE" id="PS50011"/>
    </source>
</evidence>
<evidence type="ECO:0000256" key="10">
    <source>
        <dbReference type="ARBA" id="ARBA00022845"/>
    </source>
</evidence>
<dbReference type="InterPro" id="IPR000719">
    <property type="entry name" value="Prot_kinase_dom"/>
</dbReference>
<evidence type="ECO:0000256" key="3">
    <source>
        <dbReference type="ARBA" id="ARBA00022527"/>
    </source>
</evidence>
<dbReference type="Pfam" id="PF00069">
    <property type="entry name" value="Pkinase"/>
    <property type="match status" value="2"/>
</dbReference>
<keyword evidence="19" id="KW-0396">Initiation factor</keyword>
<dbReference type="SUPFAM" id="SSF50998">
    <property type="entry name" value="Quinoprotein alcohol dehydrogenase-like"/>
    <property type="match status" value="1"/>
</dbReference>
<dbReference type="GO" id="GO:0006986">
    <property type="term" value="P:response to unfolded protein"/>
    <property type="evidence" value="ECO:0007669"/>
    <property type="project" value="UniProtKB-KW"/>
</dbReference>
<comment type="subcellular location">
    <subcellularLocation>
        <location evidence="1">Endoplasmic reticulum membrane</location>
        <topology evidence="1">Single-pass type I membrane protein</topology>
    </subcellularLocation>
</comment>
<keyword evidence="6 16" id="KW-0547">Nucleotide-binding</keyword>
<keyword evidence="17" id="KW-0732">Signal</keyword>
<dbReference type="GO" id="GO:0005634">
    <property type="term" value="C:nucleus"/>
    <property type="evidence" value="ECO:0007669"/>
    <property type="project" value="TreeGrafter"/>
</dbReference>
<keyword evidence="5" id="KW-0808">Transferase</keyword>
<comment type="similarity">
    <text evidence="14">Belongs to the protein kinase superfamily. Ser/Thr protein kinase family. GCN2 subfamily.</text>
</comment>
<feature type="binding site" evidence="16">
    <location>
        <position position="562"/>
    </location>
    <ligand>
        <name>ATP</name>
        <dbReference type="ChEBI" id="CHEBI:30616"/>
    </ligand>
</feature>
<dbReference type="GO" id="GO:0003743">
    <property type="term" value="F:translation initiation factor activity"/>
    <property type="evidence" value="ECO:0007669"/>
    <property type="project" value="UniProtKB-KW"/>
</dbReference>
<feature type="chain" id="PRO_5019307924" description="non-specific serine/threonine protein kinase" evidence="17">
    <location>
        <begin position="26"/>
        <end position="948"/>
    </location>
</feature>
<dbReference type="AlphaFoldDB" id="A0A443SHJ7"/>
<dbReference type="InterPro" id="IPR011009">
    <property type="entry name" value="Kinase-like_dom_sf"/>
</dbReference>
<keyword evidence="3" id="KW-0723">Serine/threonine-protein kinase</keyword>
<reference evidence="19 20" key="1">
    <citation type="journal article" date="2018" name="Gigascience">
        <title>Genomes of trombidid mites reveal novel predicted allergens and laterally-transferred genes associated with secondary metabolism.</title>
        <authorList>
            <person name="Dong X."/>
            <person name="Chaisiri K."/>
            <person name="Xia D."/>
            <person name="Armstrong S.D."/>
            <person name="Fang Y."/>
            <person name="Donnelly M.J."/>
            <person name="Kadowaki T."/>
            <person name="McGarry J.W."/>
            <person name="Darby A.C."/>
            <person name="Makepeace B.L."/>
        </authorList>
    </citation>
    <scope>NUCLEOTIDE SEQUENCE [LARGE SCALE GENOMIC DNA]</scope>
    <source>
        <strain evidence="19">UoL-UT</strain>
    </source>
</reference>
<dbReference type="SMART" id="SM00564">
    <property type="entry name" value="PQQ"/>
    <property type="match status" value="4"/>
</dbReference>
<dbReference type="OrthoDB" id="341578at2759"/>
<protein>
    <recommendedName>
        <fullName evidence="2">non-specific serine/threonine protein kinase</fullName>
        <ecNumber evidence="2">2.7.11.1</ecNumber>
    </recommendedName>
    <alternativeName>
        <fullName evidence="15">PRKR-like endoplasmic reticulum kinase</fullName>
    </alternativeName>
</protein>
<dbReference type="Gene3D" id="3.30.200.20">
    <property type="entry name" value="Phosphorylase Kinase, domain 1"/>
    <property type="match status" value="1"/>
</dbReference>
<keyword evidence="13" id="KW-0834">Unfolded protein response</keyword>
<evidence type="ECO:0000256" key="12">
    <source>
        <dbReference type="ARBA" id="ARBA00023180"/>
    </source>
</evidence>
<keyword evidence="4" id="KW-0597">Phosphoprotein</keyword>
<organism evidence="19 20">
    <name type="scientific">Leptotrombidium deliense</name>
    <dbReference type="NCBI Taxonomy" id="299467"/>
    <lineage>
        <taxon>Eukaryota</taxon>
        <taxon>Metazoa</taxon>
        <taxon>Ecdysozoa</taxon>
        <taxon>Arthropoda</taxon>
        <taxon>Chelicerata</taxon>
        <taxon>Arachnida</taxon>
        <taxon>Acari</taxon>
        <taxon>Acariformes</taxon>
        <taxon>Trombidiformes</taxon>
        <taxon>Prostigmata</taxon>
        <taxon>Anystina</taxon>
        <taxon>Parasitengona</taxon>
        <taxon>Trombiculoidea</taxon>
        <taxon>Trombiculidae</taxon>
        <taxon>Leptotrombidium</taxon>
    </lineage>
</organism>
<dbReference type="VEuPathDB" id="VectorBase:LDEU005036"/>
<sequence length="948" mass="107018">MHFGSFQRLILTLFSFWCFFELCRSQQANPLAPLESNILVSTLEGSLFAIGKQTGIIKWSLREQPIVHLPLMPGPGSKVDIPLFLPDPKDGSLYRYNVANDATNKRDVLEKLPFTLSELISLSPCRSKDGLLYIGKKVDSFFAVDRETGQKVLLEGDKNVFTQSSNSNIASDDKLLLITKAEYQLSVYDLKSKHKIWNLTVIDYANTANVVVDQNHYDVGLVSSSKSGHLVAVDPITRDVLWTQSLGSSVISVFEYSGNTPFGHMLQVPFVTISEDNVLYPGLKSFYNLHPSLYIGSIGSKFSYALTAMVDEDLTPIVSIKLPLIDGPKLENENESDDVINPGSHPVHPFMIHTGFYEYPGYSKIEFSPLVSVNTINFGGEDELDSSFLSSIIKENQNAKETSKPEQCANVKNYSELMNSISNKDSELCDDSESEYPQIVIVSLWHWWREVLAISVTFAVLLNILLSYLRRKCAKITDDCVAKCSSITEGNVEEKVSQQTVNSNQTEISTISSSTSRQSSTDISTVSRFDTDFEVIRRLGKGGYGLVLEARNKIDTCHYAIKIILLPSRAESKEKVLREVKALAKLDHRGIVRFYNSWLEVAPPSWEKVSLKDIDNTDFSSIFASLLSNNNSVVNNKAVGEHCDSVFSDCNPSKDLSIDDASLQLAKNEPTESDSYVVFENSSKKCDKDEIIEDVTQNNPKVLKEKSETTTNGRPNSLLMNSNRLCLFIQMQLCKKETLREWLRNNRVRDRKFMFELFVQIVNAVEYLHQMGLMHRDLKPSNIFFASDGIVKIGDFGLVTAASVDDFFHTPEVEVKENITPGGDEKHTNRVGTHLYMSPEQIRGVMYSNKVDIYSLGVIFFEMIVPFRTEMERVCVLNDVRQQKFPCDFKSKHSQECELLVKLLSSDPNERPSAEDILHNSLFKEIDEQFYLNERTTRRRTVSHSFEA</sequence>
<evidence type="ECO:0000256" key="17">
    <source>
        <dbReference type="SAM" id="SignalP"/>
    </source>
</evidence>
<evidence type="ECO:0000313" key="20">
    <source>
        <dbReference type="Proteomes" id="UP000288716"/>
    </source>
</evidence>
<keyword evidence="11" id="KW-0346">Stress response</keyword>
<keyword evidence="7 19" id="KW-0418">Kinase</keyword>
<name>A0A443SHJ7_9ACAR</name>
<dbReference type="InterPro" id="IPR011047">
    <property type="entry name" value="Quinoprotein_ADH-like_sf"/>
</dbReference>
<dbReference type="InterPro" id="IPR008271">
    <property type="entry name" value="Ser/Thr_kinase_AS"/>
</dbReference>
<dbReference type="SUPFAM" id="SSF56112">
    <property type="entry name" value="Protein kinase-like (PK-like)"/>
    <property type="match status" value="1"/>
</dbReference>
<evidence type="ECO:0000256" key="14">
    <source>
        <dbReference type="ARBA" id="ARBA00037982"/>
    </source>
</evidence>
<feature type="signal peptide" evidence="17">
    <location>
        <begin position="1"/>
        <end position="25"/>
    </location>
</feature>
<dbReference type="Gene3D" id="2.130.10.10">
    <property type="entry name" value="YVTN repeat-like/Quinoprotein amine dehydrogenase"/>
    <property type="match status" value="1"/>
</dbReference>
<dbReference type="InterPro" id="IPR050339">
    <property type="entry name" value="CC_SR_Kinase"/>
</dbReference>
<evidence type="ECO:0000256" key="15">
    <source>
        <dbReference type="ARBA" id="ARBA00041500"/>
    </source>
</evidence>
<comment type="caution">
    <text evidence="19">The sequence shown here is derived from an EMBL/GenBank/DDBJ whole genome shotgun (WGS) entry which is preliminary data.</text>
</comment>
<evidence type="ECO:0000256" key="5">
    <source>
        <dbReference type="ARBA" id="ARBA00022679"/>
    </source>
</evidence>
<dbReference type="GO" id="GO:0004694">
    <property type="term" value="F:eukaryotic translation initiation factor 2alpha kinase activity"/>
    <property type="evidence" value="ECO:0007669"/>
    <property type="project" value="TreeGrafter"/>
</dbReference>
<dbReference type="PANTHER" id="PTHR11042">
    <property type="entry name" value="EUKARYOTIC TRANSLATION INITIATION FACTOR 2-ALPHA KINASE EIF2-ALPHA KINASE -RELATED"/>
    <property type="match status" value="1"/>
</dbReference>
<dbReference type="InterPro" id="IPR018391">
    <property type="entry name" value="PQQ_b-propeller_rpt"/>
</dbReference>
<dbReference type="Proteomes" id="UP000288716">
    <property type="component" value="Unassembled WGS sequence"/>
</dbReference>
<dbReference type="EMBL" id="NCKV01002321">
    <property type="protein sequence ID" value="RWS27007.1"/>
    <property type="molecule type" value="Genomic_DNA"/>
</dbReference>
<evidence type="ECO:0000256" key="13">
    <source>
        <dbReference type="ARBA" id="ARBA00023230"/>
    </source>
</evidence>
<dbReference type="InterPro" id="IPR017441">
    <property type="entry name" value="Protein_kinase_ATP_BS"/>
</dbReference>